<keyword evidence="2" id="KW-1185">Reference proteome</keyword>
<reference evidence="1" key="1">
    <citation type="submission" date="2020-05" db="EMBL/GenBank/DDBJ databases">
        <title>Mycena genomes resolve the evolution of fungal bioluminescence.</title>
        <authorList>
            <person name="Tsai I.J."/>
        </authorList>
    </citation>
    <scope>NUCLEOTIDE SEQUENCE</scope>
    <source>
        <strain evidence="1">CCC161011</strain>
    </source>
</reference>
<dbReference type="EMBL" id="JACAZI010000005">
    <property type="protein sequence ID" value="KAF7360082.1"/>
    <property type="molecule type" value="Genomic_DNA"/>
</dbReference>
<comment type="caution">
    <text evidence="1">The sequence shown here is derived from an EMBL/GenBank/DDBJ whole genome shotgun (WGS) entry which is preliminary data.</text>
</comment>
<dbReference type="OrthoDB" id="3046555at2759"/>
<evidence type="ECO:0008006" key="3">
    <source>
        <dbReference type="Google" id="ProtNLM"/>
    </source>
</evidence>
<evidence type="ECO:0000313" key="2">
    <source>
        <dbReference type="Proteomes" id="UP000620124"/>
    </source>
</evidence>
<organism evidence="1 2">
    <name type="scientific">Mycena venus</name>
    <dbReference type="NCBI Taxonomy" id="2733690"/>
    <lineage>
        <taxon>Eukaryota</taxon>
        <taxon>Fungi</taxon>
        <taxon>Dikarya</taxon>
        <taxon>Basidiomycota</taxon>
        <taxon>Agaricomycotina</taxon>
        <taxon>Agaricomycetes</taxon>
        <taxon>Agaricomycetidae</taxon>
        <taxon>Agaricales</taxon>
        <taxon>Marasmiineae</taxon>
        <taxon>Mycenaceae</taxon>
        <taxon>Mycena</taxon>
    </lineage>
</organism>
<sequence>MPHLQSHKMTLSFFRSLHYPRSPPPLFHTAVTMSSSNLNGQYYDPKVEQPAPTYYQGAPYQGQPMTQQYYNAPQPQMQPAMQPQIYVNVNQSQKQKGGSGCCACLAGFCAGLCCCCCCC</sequence>
<name>A0A8H6YK63_9AGAR</name>
<dbReference type="AlphaFoldDB" id="A0A8H6YK63"/>
<evidence type="ECO:0000313" key="1">
    <source>
        <dbReference type="EMBL" id="KAF7360082.1"/>
    </source>
</evidence>
<dbReference type="Proteomes" id="UP000620124">
    <property type="component" value="Unassembled WGS sequence"/>
</dbReference>
<proteinExistence type="predicted"/>
<accession>A0A8H6YK63</accession>
<protein>
    <recommendedName>
        <fullName evidence="3">Cysteine-rich transmembrane CYSTM domain-containing protein</fullName>
    </recommendedName>
</protein>
<gene>
    <name evidence="1" type="ORF">MVEN_00736300</name>
</gene>